<dbReference type="EMBL" id="QBIY01013342">
    <property type="protein sequence ID" value="RXN07693.1"/>
    <property type="molecule type" value="Genomic_DNA"/>
</dbReference>
<reference evidence="1 3" key="1">
    <citation type="submission" date="2018-03" db="EMBL/GenBank/DDBJ databases">
        <title>Draft genome sequence of Rohu Carp (Labeo rohita).</title>
        <authorList>
            <person name="Das P."/>
            <person name="Kushwaha B."/>
            <person name="Joshi C.G."/>
            <person name="Kumar D."/>
            <person name="Nagpure N.S."/>
            <person name="Sahoo L."/>
            <person name="Das S.P."/>
            <person name="Bit A."/>
            <person name="Patnaik S."/>
            <person name="Meher P.K."/>
            <person name="Jayasankar P."/>
            <person name="Koringa P.G."/>
            <person name="Patel N.V."/>
            <person name="Hinsu A.T."/>
            <person name="Kumar R."/>
            <person name="Pandey M."/>
            <person name="Agarwal S."/>
            <person name="Srivastava S."/>
            <person name="Singh M."/>
            <person name="Iquebal M.A."/>
            <person name="Jaiswal S."/>
            <person name="Angadi U.B."/>
            <person name="Kumar N."/>
            <person name="Raza M."/>
            <person name="Shah T.M."/>
            <person name="Rai A."/>
            <person name="Jena J.K."/>
        </authorList>
    </citation>
    <scope>NUCLEOTIDE SEQUENCE [LARGE SCALE GENOMIC DNA]</scope>
    <source>
        <strain evidence="1">DASCIFA01</strain>
        <tissue evidence="1">Testis</tissue>
    </source>
</reference>
<dbReference type="InterPro" id="IPR012337">
    <property type="entry name" value="RNaseH-like_sf"/>
</dbReference>
<dbReference type="AlphaFoldDB" id="A0A498LJL2"/>
<evidence type="ECO:0000313" key="1">
    <source>
        <dbReference type="EMBL" id="RXN07693.1"/>
    </source>
</evidence>
<dbReference type="SUPFAM" id="SSF53098">
    <property type="entry name" value="Ribonuclease H-like"/>
    <property type="match status" value="1"/>
</dbReference>
<accession>A0A498LJL2</accession>
<sequence>MVERILEQAQAIRHILSDDRRSSLSLTWQDMDVLKAVHEALKPVGDFTDILSGENYVTSSCILPILQLRRDNVLAVSENDLQLTKSIKTGILTKLEAKYESNSVRKILRKSTFLNPRYRGGFETDDNALAETKAEIVSLEAAGPVAIRVEEGEAQPEPSRKKMTLGSMLQKKADAMAGPVGIGTVEDRVGAEITAYCLEPVTQGDKDPLFW</sequence>
<organism evidence="1 3">
    <name type="scientific">Labeo rohita</name>
    <name type="common">Indian major carp</name>
    <name type="synonym">Cyprinus rohita</name>
    <dbReference type="NCBI Taxonomy" id="84645"/>
    <lineage>
        <taxon>Eukaryota</taxon>
        <taxon>Metazoa</taxon>
        <taxon>Chordata</taxon>
        <taxon>Craniata</taxon>
        <taxon>Vertebrata</taxon>
        <taxon>Euteleostomi</taxon>
        <taxon>Actinopterygii</taxon>
        <taxon>Neopterygii</taxon>
        <taxon>Teleostei</taxon>
        <taxon>Ostariophysi</taxon>
        <taxon>Cypriniformes</taxon>
        <taxon>Cyprinidae</taxon>
        <taxon>Labeoninae</taxon>
        <taxon>Labeonini</taxon>
        <taxon>Labeo</taxon>
    </lineage>
</organism>
<evidence type="ECO:0000313" key="2">
    <source>
        <dbReference type="EMBL" id="RXN14941.1"/>
    </source>
</evidence>
<evidence type="ECO:0000313" key="3">
    <source>
        <dbReference type="Proteomes" id="UP000290572"/>
    </source>
</evidence>
<dbReference type="EMBL" id="QBIY01012870">
    <property type="protein sequence ID" value="RXN14941.1"/>
    <property type="molecule type" value="Genomic_DNA"/>
</dbReference>
<comment type="caution">
    <text evidence="1">The sequence shown here is derived from an EMBL/GenBank/DDBJ whole genome shotgun (WGS) entry which is preliminary data.</text>
</comment>
<protein>
    <submittedName>
        <fullName evidence="1">Zinc finger BED domain-containing 1-like protein</fullName>
    </submittedName>
</protein>
<proteinExistence type="predicted"/>
<keyword evidence="3" id="KW-1185">Reference proteome</keyword>
<dbReference type="Proteomes" id="UP000290572">
    <property type="component" value="Unassembled WGS sequence"/>
</dbReference>
<gene>
    <name evidence="2" type="ORF">ROHU_008850</name>
    <name evidence="1" type="ORF">ROHU_032202</name>
</gene>
<name>A0A498LJL2_LABRO</name>